<proteinExistence type="predicted"/>
<name>A0A9X0H4F8_PSESX</name>
<dbReference type="AlphaFoldDB" id="A0A9X0H4F8"/>
<comment type="caution">
    <text evidence="2">The sequence shown here is derived from an EMBL/GenBank/DDBJ whole genome shotgun (WGS) entry which is preliminary data.</text>
</comment>
<evidence type="ECO:0000256" key="1">
    <source>
        <dbReference type="SAM" id="MobiDB-lite"/>
    </source>
</evidence>
<accession>A0A9X0H4F8</accession>
<evidence type="ECO:0000313" key="3">
    <source>
        <dbReference type="Proteomes" id="UP000050345"/>
    </source>
</evidence>
<dbReference type="Proteomes" id="UP000050345">
    <property type="component" value="Unassembled WGS sequence"/>
</dbReference>
<dbReference type="EMBL" id="LJQF01000167">
    <property type="protein sequence ID" value="KPX13102.1"/>
    <property type="molecule type" value="Genomic_DNA"/>
</dbReference>
<reference evidence="2 3" key="1">
    <citation type="submission" date="2015-09" db="EMBL/GenBank/DDBJ databases">
        <title>Genome announcement of multiple Pseudomonas syringae strains.</title>
        <authorList>
            <person name="Thakur S."/>
            <person name="Wang P.W."/>
            <person name="Gong Y."/>
            <person name="Weir B.S."/>
            <person name="Guttman D.S."/>
        </authorList>
    </citation>
    <scope>NUCLEOTIDE SEQUENCE [LARGE SCALE GENOMIC DNA]</scope>
    <source>
        <strain evidence="2 3">ICMP9757</strain>
    </source>
</reference>
<feature type="region of interest" description="Disordered" evidence="1">
    <location>
        <begin position="21"/>
        <end position="44"/>
    </location>
</feature>
<gene>
    <name evidence="2" type="ORF">ALO73_101721</name>
</gene>
<sequence>MKGGLWCCNHRVPRCTFKPAIGQSPTPDKRRALSYVQPNKNEME</sequence>
<protein>
    <submittedName>
        <fullName evidence="2">Uncharacterized protein</fullName>
    </submittedName>
</protein>
<evidence type="ECO:0000313" key="2">
    <source>
        <dbReference type="EMBL" id="KPX13102.1"/>
    </source>
</evidence>
<organism evidence="2 3">
    <name type="scientific">Pseudomonas syringae pv. daphniphylli</name>
    <dbReference type="NCBI Taxonomy" id="264455"/>
    <lineage>
        <taxon>Bacteria</taxon>
        <taxon>Pseudomonadati</taxon>
        <taxon>Pseudomonadota</taxon>
        <taxon>Gammaproteobacteria</taxon>
        <taxon>Pseudomonadales</taxon>
        <taxon>Pseudomonadaceae</taxon>
        <taxon>Pseudomonas</taxon>
        <taxon>Pseudomonas syringae</taxon>
    </lineage>
</organism>